<evidence type="ECO:0000256" key="1">
    <source>
        <dbReference type="SAM" id="MobiDB-lite"/>
    </source>
</evidence>
<gene>
    <name evidence="2" type="ORF">DICPUDRAFT_147762</name>
</gene>
<feature type="region of interest" description="Disordered" evidence="1">
    <location>
        <begin position="77"/>
        <end position="137"/>
    </location>
</feature>
<dbReference type="RefSeq" id="XP_003284002.1">
    <property type="nucleotide sequence ID" value="XM_003283954.1"/>
</dbReference>
<feature type="region of interest" description="Disordered" evidence="1">
    <location>
        <begin position="1"/>
        <end position="31"/>
    </location>
</feature>
<dbReference type="AlphaFoldDB" id="F0Z9C1"/>
<dbReference type="FunCoup" id="F0Z9C1">
    <property type="interactions" value="743"/>
</dbReference>
<dbReference type="EMBL" id="GL870957">
    <property type="protein sequence ID" value="EGC39444.1"/>
    <property type="molecule type" value="Genomic_DNA"/>
</dbReference>
<dbReference type="InParanoid" id="F0Z9C1"/>
<keyword evidence="3" id="KW-1185">Reference proteome</keyword>
<evidence type="ECO:0000313" key="2">
    <source>
        <dbReference type="EMBL" id="EGC39444.1"/>
    </source>
</evidence>
<feature type="compositionally biased region" description="Basic and acidic residues" evidence="1">
    <location>
        <begin position="20"/>
        <end position="31"/>
    </location>
</feature>
<accession>F0Z9C1</accession>
<dbReference type="GeneID" id="10509939"/>
<dbReference type="VEuPathDB" id="AmoebaDB:DICPUDRAFT_147762"/>
<name>F0Z9C1_DICPU</name>
<evidence type="ECO:0000313" key="3">
    <source>
        <dbReference type="Proteomes" id="UP000001064"/>
    </source>
</evidence>
<dbReference type="eggNOG" id="ENOG502RIQK">
    <property type="taxonomic scope" value="Eukaryota"/>
</dbReference>
<dbReference type="KEGG" id="dpp:DICPUDRAFT_147762"/>
<sequence>MSMDNKVSNNSNNNKVKIKQQKDTDNETEKKQTIEIVTHSSNVTNLIDSWLLGSSFLDKYKEEDNENENVLSKYTMDSNKSISNDPNQNIHVKNSSPFHLLDNNNNNNNNNKNNKNNNNNNNNNKNQNNNSNNPVKKGEITAATKNQLDNILNSNNKKQKNFITSQNNNHLFRSHPYSKNSKNNNDDESRRSSIGKLRSNNTPKKIGMWD</sequence>
<dbReference type="OMA" id="TIEIVTH"/>
<feature type="compositionally biased region" description="Low complexity" evidence="1">
    <location>
        <begin position="103"/>
        <end position="133"/>
    </location>
</feature>
<feature type="region of interest" description="Disordered" evidence="1">
    <location>
        <begin position="167"/>
        <end position="210"/>
    </location>
</feature>
<organism evidence="2 3">
    <name type="scientific">Dictyostelium purpureum</name>
    <name type="common">Slime mold</name>
    <dbReference type="NCBI Taxonomy" id="5786"/>
    <lineage>
        <taxon>Eukaryota</taxon>
        <taxon>Amoebozoa</taxon>
        <taxon>Evosea</taxon>
        <taxon>Eumycetozoa</taxon>
        <taxon>Dictyostelia</taxon>
        <taxon>Dictyosteliales</taxon>
        <taxon>Dictyosteliaceae</taxon>
        <taxon>Dictyostelium</taxon>
    </lineage>
</organism>
<proteinExistence type="predicted"/>
<feature type="compositionally biased region" description="Polar residues" evidence="1">
    <location>
        <begin position="77"/>
        <end position="97"/>
    </location>
</feature>
<feature type="compositionally biased region" description="Low complexity" evidence="1">
    <location>
        <begin position="1"/>
        <end position="15"/>
    </location>
</feature>
<protein>
    <submittedName>
        <fullName evidence="2">Uncharacterized protein</fullName>
    </submittedName>
</protein>
<reference evidence="3" key="1">
    <citation type="journal article" date="2011" name="Genome Biol.">
        <title>Comparative genomics of the social amoebae Dictyostelium discoideum and Dictyostelium purpureum.</title>
        <authorList>
            <consortium name="US DOE Joint Genome Institute (JGI-PGF)"/>
            <person name="Sucgang R."/>
            <person name="Kuo A."/>
            <person name="Tian X."/>
            <person name="Salerno W."/>
            <person name="Parikh A."/>
            <person name="Feasley C.L."/>
            <person name="Dalin E."/>
            <person name="Tu H."/>
            <person name="Huang E."/>
            <person name="Barry K."/>
            <person name="Lindquist E."/>
            <person name="Shapiro H."/>
            <person name="Bruce D."/>
            <person name="Schmutz J."/>
            <person name="Salamov A."/>
            <person name="Fey P."/>
            <person name="Gaudet P."/>
            <person name="Anjard C."/>
            <person name="Babu M.M."/>
            <person name="Basu S."/>
            <person name="Bushmanova Y."/>
            <person name="van der Wel H."/>
            <person name="Katoh-Kurasawa M."/>
            <person name="Dinh C."/>
            <person name="Coutinho P.M."/>
            <person name="Saito T."/>
            <person name="Elias M."/>
            <person name="Schaap P."/>
            <person name="Kay R.R."/>
            <person name="Henrissat B."/>
            <person name="Eichinger L."/>
            <person name="Rivero F."/>
            <person name="Putnam N.H."/>
            <person name="West C.M."/>
            <person name="Loomis W.F."/>
            <person name="Chisholm R.L."/>
            <person name="Shaulsky G."/>
            <person name="Strassmann J.E."/>
            <person name="Queller D.C."/>
            <person name="Kuspa A."/>
            <person name="Grigoriev I.V."/>
        </authorList>
    </citation>
    <scope>NUCLEOTIDE SEQUENCE [LARGE SCALE GENOMIC DNA]</scope>
    <source>
        <strain evidence="3">QSDP1</strain>
    </source>
</reference>
<dbReference type="Proteomes" id="UP000001064">
    <property type="component" value="Unassembled WGS sequence"/>
</dbReference>